<feature type="domain" description="DTW" evidence="5">
    <location>
        <begin position="47"/>
        <end position="247"/>
    </location>
</feature>
<dbReference type="EMBL" id="PDGH01000065">
    <property type="protein sequence ID" value="POB48722.1"/>
    <property type="molecule type" value="Genomic_DNA"/>
</dbReference>
<dbReference type="InterPro" id="IPR039262">
    <property type="entry name" value="DTWD2/TAPT"/>
</dbReference>
<dbReference type="EC" id="2.5.1.25" evidence="1"/>
<evidence type="ECO:0000313" key="7">
    <source>
        <dbReference type="Proteomes" id="UP000237466"/>
    </source>
</evidence>
<dbReference type="Proteomes" id="UP000237466">
    <property type="component" value="Unassembled WGS sequence"/>
</dbReference>
<dbReference type="AlphaFoldDB" id="A0A2S3R4T8"/>
<dbReference type="PANTHER" id="PTHR21392">
    <property type="entry name" value="TRNA-URIDINE AMINOCARBOXYPROPYLTRANSFERASE 2"/>
    <property type="match status" value="1"/>
</dbReference>
<dbReference type="GO" id="GO:0016432">
    <property type="term" value="F:tRNA-uridine aminocarboxypropyltransferase activity"/>
    <property type="evidence" value="ECO:0007669"/>
    <property type="project" value="UniProtKB-EC"/>
</dbReference>
<keyword evidence="3" id="KW-0949">S-adenosyl-L-methionine</keyword>
<evidence type="ECO:0000259" key="5">
    <source>
        <dbReference type="SMART" id="SM01144"/>
    </source>
</evidence>
<dbReference type="InterPro" id="IPR005636">
    <property type="entry name" value="DTW"/>
</dbReference>
<proteinExistence type="predicted"/>
<accession>A0A2S3R4T8</accession>
<organism evidence="6 7">
    <name type="scientific">Vibrio vulnificus</name>
    <dbReference type="NCBI Taxonomy" id="672"/>
    <lineage>
        <taxon>Bacteria</taxon>
        <taxon>Pseudomonadati</taxon>
        <taxon>Pseudomonadota</taxon>
        <taxon>Gammaproteobacteria</taxon>
        <taxon>Vibrionales</taxon>
        <taxon>Vibrionaceae</taxon>
        <taxon>Vibrio</taxon>
    </lineage>
</organism>
<keyword evidence="2" id="KW-0808">Transferase</keyword>
<evidence type="ECO:0000256" key="4">
    <source>
        <dbReference type="ARBA" id="ARBA00022694"/>
    </source>
</evidence>
<evidence type="ECO:0000313" key="6">
    <source>
        <dbReference type="EMBL" id="POB48722.1"/>
    </source>
</evidence>
<gene>
    <name evidence="6" type="ORF">CRN52_07770</name>
</gene>
<evidence type="ECO:0000256" key="3">
    <source>
        <dbReference type="ARBA" id="ARBA00022691"/>
    </source>
</evidence>
<name>A0A2S3R4T8_VIBVL</name>
<dbReference type="GO" id="GO:0008033">
    <property type="term" value="P:tRNA processing"/>
    <property type="evidence" value="ECO:0007669"/>
    <property type="project" value="UniProtKB-KW"/>
</dbReference>
<evidence type="ECO:0000256" key="2">
    <source>
        <dbReference type="ARBA" id="ARBA00022679"/>
    </source>
</evidence>
<keyword evidence="4" id="KW-0819">tRNA processing</keyword>
<evidence type="ECO:0000256" key="1">
    <source>
        <dbReference type="ARBA" id="ARBA00012386"/>
    </source>
</evidence>
<comment type="caution">
    <text evidence="6">The sequence shown here is derived from an EMBL/GenBank/DDBJ whole genome shotgun (WGS) entry which is preliminary data.</text>
</comment>
<dbReference type="Pfam" id="PF03942">
    <property type="entry name" value="DTW"/>
    <property type="match status" value="1"/>
</dbReference>
<reference evidence="6 7" key="1">
    <citation type="journal article" date="2018" name="Front. Microbiol.">
        <title>Phylogeny of Vibrio vulnificus from the Analysis of the Core-Genome: Implications for Intra-Species Taxonomy.</title>
        <authorList>
            <person name="Roig F.J."/>
            <person name="Gonzalez-Candelas F."/>
            <person name="Sanjuan E."/>
            <person name="Fouz B."/>
            <person name="Feil E.J."/>
            <person name="Llorens C."/>
            <person name="Baker-Austin C."/>
            <person name="Oliver J.D."/>
            <person name="Danin-Poleg Y."/>
            <person name="Gibas C.J."/>
            <person name="Kashi Y."/>
            <person name="Gulig P.A."/>
            <person name="Morrison S.S."/>
            <person name="Amaro C."/>
        </authorList>
    </citation>
    <scope>NUCLEOTIDE SEQUENCE [LARGE SCALE GENOMIC DNA]</scope>
    <source>
        <strain evidence="6 7">CECT4608</strain>
    </source>
</reference>
<dbReference type="PANTHER" id="PTHR21392:SF1">
    <property type="entry name" value="TRNA-URIDINE AMINOCARBOXYPROPYLTRANSFERASE"/>
    <property type="match status" value="1"/>
</dbReference>
<dbReference type="SMART" id="SM01144">
    <property type="entry name" value="DTW"/>
    <property type="match status" value="1"/>
</dbReference>
<sequence length="271" mass="31437">MSCERTADKIVHPFLYLILFMRIHAFHRLYQYRQSISTKPFHARGCNIKRCVYCQVVETHCLCEFQPDIETDVACMLIVSDNEVFKPSNTGRLIADTVKETYVYQWNRTEPDPHMLALLNDANYRPVIVFPADYVDDASRLTDIAKVSQQTQANGGKVKWLFVFLDGSWREARKIFRRSEFLQSLPVLSIFPEHVSEYLMRRSENEQHLSTVEVASLVLQQAGQQEAADCLQAWFQTFRESYLLSKSRGKGDVSRPALQHFITHYKSESSL</sequence>
<protein>
    <recommendedName>
        <fullName evidence="1">tRNA-uridine aminocarboxypropyltransferase</fullName>
        <ecNumber evidence="1">2.5.1.25</ecNumber>
    </recommendedName>
</protein>